<proteinExistence type="predicted"/>
<dbReference type="RefSeq" id="WP_296943808.1">
    <property type="nucleotide sequence ID" value="NZ_LT599032.1"/>
</dbReference>
<organism evidence="1">
    <name type="scientific">uncultured Dysgonomonas sp</name>
    <dbReference type="NCBI Taxonomy" id="206096"/>
    <lineage>
        <taxon>Bacteria</taxon>
        <taxon>Pseudomonadati</taxon>
        <taxon>Bacteroidota</taxon>
        <taxon>Bacteroidia</taxon>
        <taxon>Bacteroidales</taxon>
        <taxon>Dysgonomonadaceae</taxon>
        <taxon>Dysgonomonas</taxon>
        <taxon>environmental samples</taxon>
    </lineage>
</organism>
<sequence length="239" mass="26847">MKSTDLINKLQYAFGENIELPIAFWYSDIAEPVPQRVNGCYFKALDIVRKGAPICLDRETIGCMGGKFYTGFSEFPEERIPSFVSLKERYKKTPEMVKEFVENIGFSPTGKAYLHFSRIDNLDILDDIEGIIFFATPDVLTGLISWTLFDTNEPDAVSAPFGSGCSSTISQVVAENQRNGKRSFLGLFDPSVRPHVEANILSFAIPMSRLKEMYNTFEESCLVDTHAWGKVKARINDGI</sequence>
<dbReference type="InterPro" id="IPR003748">
    <property type="entry name" value="DUF169"/>
</dbReference>
<reference evidence="1" key="1">
    <citation type="submission" date="2016-04" db="EMBL/GenBank/DDBJ databases">
        <authorList>
            <person name="Evans L.H."/>
            <person name="Alamgir A."/>
            <person name="Owens N."/>
            <person name="Weber N.D."/>
            <person name="Virtaneva K."/>
            <person name="Barbian K."/>
            <person name="Babar A."/>
            <person name="Rosenke K."/>
        </authorList>
    </citation>
    <scope>NUCLEOTIDE SEQUENCE</scope>
    <source>
        <strain evidence="1">86-1</strain>
    </source>
</reference>
<dbReference type="AlphaFoldDB" id="A0A212K2L3"/>
<protein>
    <recommendedName>
        <fullName evidence="2">DUF169 domain-containing protein</fullName>
    </recommendedName>
</protein>
<evidence type="ECO:0008006" key="2">
    <source>
        <dbReference type="Google" id="ProtNLM"/>
    </source>
</evidence>
<accession>A0A212K2L3</accession>
<evidence type="ECO:0000313" key="1">
    <source>
        <dbReference type="EMBL" id="SBW05964.1"/>
    </source>
</evidence>
<name>A0A212K2L3_9BACT</name>
<dbReference type="EMBL" id="FLUM01000003">
    <property type="protein sequence ID" value="SBW05964.1"/>
    <property type="molecule type" value="Genomic_DNA"/>
</dbReference>
<gene>
    <name evidence="1" type="ORF">KL86DYS1_31249</name>
</gene>
<dbReference type="Pfam" id="PF02596">
    <property type="entry name" value="DUF169"/>
    <property type="match status" value="1"/>
</dbReference>